<gene>
    <name evidence="8" type="ORF">F8C90_02855</name>
</gene>
<dbReference type="InterPro" id="IPR005151">
    <property type="entry name" value="Tail-specific_protease"/>
</dbReference>
<proteinExistence type="inferred from homology"/>
<comment type="caution">
    <text evidence="8">The sequence shown here is derived from an EMBL/GenBank/DDBJ whole genome shotgun (WGS) entry which is preliminary data.</text>
</comment>
<protein>
    <submittedName>
        <fullName evidence="8">PDZ domain-containing protein</fullName>
    </submittedName>
</protein>
<dbReference type="PANTHER" id="PTHR32060:SF30">
    <property type="entry name" value="CARBOXY-TERMINAL PROCESSING PROTEASE CTPA"/>
    <property type="match status" value="1"/>
</dbReference>
<dbReference type="GO" id="GO:0004175">
    <property type="term" value="F:endopeptidase activity"/>
    <property type="evidence" value="ECO:0007669"/>
    <property type="project" value="TreeGrafter"/>
</dbReference>
<dbReference type="OrthoDB" id="9812068at2"/>
<dbReference type="SMART" id="SM00228">
    <property type="entry name" value="PDZ"/>
    <property type="match status" value="1"/>
</dbReference>
<dbReference type="EMBL" id="WAJR01000004">
    <property type="protein sequence ID" value="KAB1641774.1"/>
    <property type="molecule type" value="Genomic_DNA"/>
</dbReference>
<keyword evidence="6" id="KW-1133">Transmembrane helix</keyword>
<dbReference type="GO" id="GO:0030288">
    <property type="term" value="C:outer membrane-bounded periplasmic space"/>
    <property type="evidence" value="ECO:0007669"/>
    <property type="project" value="TreeGrafter"/>
</dbReference>
<dbReference type="SMART" id="SM00245">
    <property type="entry name" value="TSPc"/>
    <property type="match status" value="1"/>
</dbReference>
<dbReference type="GO" id="GO:0006508">
    <property type="term" value="P:proteolysis"/>
    <property type="evidence" value="ECO:0007669"/>
    <property type="project" value="UniProtKB-KW"/>
</dbReference>
<feature type="domain" description="PDZ" evidence="7">
    <location>
        <begin position="128"/>
        <end position="211"/>
    </location>
</feature>
<keyword evidence="4 5" id="KW-0720">Serine protease</keyword>
<evidence type="ECO:0000313" key="8">
    <source>
        <dbReference type="EMBL" id="KAB1641774.1"/>
    </source>
</evidence>
<dbReference type="SUPFAM" id="SSF50156">
    <property type="entry name" value="PDZ domain-like"/>
    <property type="match status" value="1"/>
</dbReference>
<evidence type="ECO:0000256" key="2">
    <source>
        <dbReference type="ARBA" id="ARBA00022670"/>
    </source>
</evidence>
<evidence type="ECO:0000256" key="4">
    <source>
        <dbReference type="ARBA" id="ARBA00022825"/>
    </source>
</evidence>
<dbReference type="PROSITE" id="PS50106">
    <property type="entry name" value="PDZ"/>
    <property type="match status" value="1"/>
</dbReference>
<evidence type="ECO:0000256" key="5">
    <source>
        <dbReference type="RuleBase" id="RU004404"/>
    </source>
</evidence>
<sequence>MAKHGDTKQRAAMAEREHRRNKRILRLLCFVVAIAVAFVAGFALRSQDQFLVSLGFSIPGVQKAGTQSTDVKKSPYDSISARLSEVEDVLAKSDLNGYDLDEATKEVFKGFSNACDDKYFEYLDPSRYASFVKDSSDGAYNGVGVLFSDYNGRALVSDVFSGSAAEAAGVQQGDVLIGIDGDTSHDWSVTEAISGLSRNAGETVVVTWMRPSSVGAETGTSYTTALTCSSYKEQNVTYSLDGTVGYIRVRQITQDTADNVSAALADLIDQGATSFVVDLRDNPGGYLTQAVDVANLFIKTGVIVEVQTSTGTSPKSASGKTVTDLPLVVLTNGYTSGAAEVLAAALQDNQRATIVGETTIGKGSVQVVHELSFGGAIRYTAGYYKSPLGHDIDGVGVIPDIAISSSEGGTDPQLVLAVETAQNKEKA</sequence>
<accession>A0A6N6NQ90</accession>
<evidence type="ECO:0000313" key="9">
    <source>
        <dbReference type="Proteomes" id="UP000468668"/>
    </source>
</evidence>
<dbReference type="InterPro" id="IPR001478">
    <property type="entry name" value="PDZ"/>
</dbReference>
<dbReference type="InterPro" id="IPR036034">
    <property type="entry name" value="PDZ_sf"/>
</dbReference>
<dbReference type="AlphaFoldDB" id="A0A6N6NQ90"/>
<keyword evidence="6" id="KW-0812">Transmembrane</keyword>
<dbReference type="InterPro" id="IPR029045">
    <property type="entry name" value="ClpP/crotonase-like_dom_sf"/>
</dbReference>
<dbReference type="GeneID" id="98657341"/>
<dbReference type="GO" id="GO:0007165">
    <property type="term" value="P:signal transduction"/>
    <property type="evidence" value="ECO:0007669"/>
    <property type="project" value="TreeGrafter"/>
</dbReference>
<feature type="transmembrane region" description="Helical" evidence="6">
    <location>
        <begin position="24"/>
        <end position="44"/>
    </location>
</feature>
<dbReference type="GO" id="GO:0008236">
    <property type="term" value="F:serine-type peptidase activity"/>
    <property type="evidence" value="ECO:0007669"/>
    <property type="project" value="UniProtKB-KW"/>
</dbReference>
<dbReference type="InterPro" id="IPR004447">
    <property type="entry name" value="Peptidase_S41A"/>
</dbReference>
<keyword evidence="3 5" id="KW-0378">Hydrolase</keyword>
<evidence type="ECO:0000256" key="1">
    <source>
        <dbReference type="ARBA" id="ARBA00009179"/>
    </source>
</evidence>
<dbReference type="Gene3D" id="3.30.750.44">
    <property type="match status" value="1"/>
</dbReference>
<organism evidence="8 9">
    <name type="scientific">Ellagibacter isourolithinifaciens</name>
    <dbReference type="NCBI Taxonomy" id="2137581"/>
    <lineage>
        <taxon>Bacteria</taxon>
        <taxon>Bacillati</taxon>
        <taxon>Actinomycetota</taxon>
        <taxon>Coriobacteriia</taxon>
        <taxon>Eggerthellales</taxon>
        <taxon>Eggerthellaceae</taxon>
        <taxon>Ellagibacter</taxon>
    </lineage>
</organism>
<dbReference type="RefSeq" id="WP_158048942.1">
    <property type="nucleotide sequence ID" value="NZ_JAQYNB010000049.1"/>
</dbReference>
<dbReference type="Pfam" id="PF00595">
    <property type="entry name" value="PDZ"/>
    <property type="match status" value="1"/>
</dbReference>
<reference evidence="8 9" key="1">
    <citation type="submission" date="2019-09" db="EMBL/GenBank/DDBJ databases">
        <title>Whole genome shotgun sequencing (WGS) of Ellagibacter isourolithinifaciens DSM 104140(T) and Adlercreutzia muris DSM 29508(T).</title>
        <authorList>
            <person name="Stoll D.A."/>
            <person name="Danylec N."/>
            <person name="Huch M."/>
        </authorList>
    </citation>
    <scope>NUCLEOTIDE SEQUENCE [LARGE SCALE GENOMIC DNA]</scope>
    <source>
        <strain evidence="8 9">DSM 104140</strain>
    </source>
</reference>
<name>A0A6N6NQ90_9ACTN</name>
<keyword evidence="9" id="KW-1185">Reference proteome</keyword>
<dbReference type="Pfam" id="PF03572">
    <property type="entry name" value="Peptidase_S41"/>
    <property type="match status" value="1"/>
</dbReference>
<dbReference type="NCBIfam" id="TIGR00225">
    <property type="entry name" value="prc"/>
    <property type="match status" value="1"/>
</dbReference>
<comment type="similarity">
    <text evidence="1 5">Belongs to the peptidase S41A family.</text>
</comment>
<dbReference type="PANTHER" id="PTHR32060">
    <property type="entry name" value="TAIL-SPECIFIC PROTEASE"/>
    <property type="match status" value="1"/>
</dbReference>
<keyword evidence="6" id="KW-0472">Membrane</keyword>
<keyword evidence="2 5" id="KW-0645">Protease</keyword>
<dbReference type="CDD" id="cd07560">
    <property type="entry name" value="Peptidase_S41_CPP"/>
    <property type="match status" value="1"/>
</dbReference>
<dbReference type="SUPFAM" id="SSF52096">
    <property type="entry name" value="ClpP/crotonase"/>
    <property type="match status" value="1"/>
</dbReference>
<evidence type="ECO:0000256" key="3">
    <source>
        <dbReference type="ARBA" id="ARBA00022801"/>
    </source>
</evidence>
<dbReference type="Proteomes" id="UP000468668">
    <property type="component" value="Unassembled WGS sequence"/>
</dbReference>
<dbReference type="Gene3D" id="3.90.226.10">
    <property type="entry name" value="2-enoyl-CoA Hydratase, Chain A, domain 1"/>
    <property type="match status" value="1"/>
</dbReference>
<dbReference type="Gene3D" id="2.30.42.10">
    <property type="match status" value="1"/>
</dbReference>
<evidence type="ECO:0000256" key="6">
    <source>
        <dbReference type="SAM" id="Phobius"/>
    </source>
</evidence>
<evidence type="ECO:0000259" key="7">
    <source>
        <dbReference type="PROSITE" id="PS50106"/>
    </source>
</evidence>